<evidence type="ECO:0000313" key="2">
    <source>
        <dbReference type="EMBL" id="KAJ7331313.1"/>
    </source>
</evidence>
<dbReference type="Proteomes" id="UP001218218">
    <property type="component" value="Unassembled WGS sequence"/>
</dbReference>
<comment type="caution">
    <text evidence="2">The sequence shown here is derived from an EMBL/GenBank/DDBJ whole genome shotgun (WGS) entry which is preliminary data.</text>
</comment>
<proteinExistence type="predicted"/>
<keyword evidence="3" id="KW-1185">Reference proteome</keyword>
<sequence length="259" mass="28774">MPTIRPLHNASSAAQHIRHLSQLDQQILDSLGSTTRAAHRARPFGDFSPSVTGRLQDAQTDQKTLAVTAVVNGRSMNGFQNNYCNIFRKLYSVLQGLSHHPSRLVEALEFPVDSHQMNDRARCVPTAGIIYTTTPHSRSRTVSVRLTYSVRMTIPFSTDSPGPHARGNISRRRISRALCLGIMEWVVEKVSMYNLNSKFWQQMAGVGTLKGGKCTRIAHVNHRPMHAQMVLAGFQHTVQNPPTASKTRDGSKVYHASGH</sequence>
<name>A0AAD7EJN6_9AGAR</name>
<dbReference type="AlphaFoldDB" id="A0AAD7EJN6"/>
<feature type="region of interest" description="Disordered" evidence="1">
    <location>
        <begin position="240"/>
        <end position="259"/>
    </location>
</feature>
<evidence type="ECO:0000256" key="1">
    <source>
        <dbReference type="SAM" id="MobiDB-lite"/>
    </source>
</evidence>
<evidence type="ECO:0000313" key="3">
    <source>
        <dbReference type="Proteomes" id="UP001218218"/>
    </source>
</evidence>
<dbReference type="EMBL" id="JARIHO010000035">
    <property type="protein sequence ID" value="KAJ7331313.1"/>
    <property type="molecule type" value="Genomic_DNA"/>
</dbReference>
<organism evidence="2 3">
    <name type="scientific">Mycena albidolilacea</name>
    <dbReference type="NCBI Taxonomy" id="1033008"/>
    <lineage>
        <taxon>Eukaryota</taxon>
        <taxon>Fungi</taxon>
        <taxon>Dikarya</taxon>
        <taxon>Basidiomycota</taxon>
        <taxon>Agaricomycotina</taxon>
        <taxon>Agaricomycetes</taxon>
        <taxon>Agaricomycetidae</taxon>
        <taxon>Agaricales</taxon>
        <taxon>Marasmiineae</taxon>
        <taxon>Mycenaceae</taxon>
        <taxon>Mycena</taxon>
    </lineage>
</organism>
<reference evidence="2" key="1">
    <citation type="submission" date="2023-03" db="EMBL/GenBank/DDBJ databases">
        <title>Massive genome expansion in bonnet fungi (Mycena s.s.) driven by repeated elements and novel gene families across ecological guilds.</title>
        <authorList>
            <consortium name="Lawrence Berkeley National Laboratory"/>
            <person name="Harder C.B."/>
            <person name="Miyauchi S."/>
            <person name="Viragh M."/>
            <person name="Kuo A."/>
            <person name="Thoen E."/>
            <person name="Andreopoulos B."/>
            <person name="Lu D."/>
            <person name="Skrede I."/>
            <person name="Drula E."/>
            <person name="Henrissat B."/>
            <person name="Morin E."/>
            <person name="Kohler A."/>
            <person name="Barry K."/>
            <person name="LaButti K."/>
            <person name="Morin E."/>
            <person name="Salamov A."/>
            <person name="Lipzen A."/>
            <person name="Mereny Z."/>
            <person name="Hegedus B."/>
            <person name="Baldrian P."/>
            <person name="Stursova M."/>
            <person name="Weitz H."/>
            <person name="Taylor A."/>
            <person name="Grigoriev I.V."/>
            <person name="Nagy L.G."/>
            <person name="Martin F."/>
            <person name="Kauserud H."/>
        </authorList>
    </citation>
    <scope>NUCLEOTIDE SEQUENCE</scope>
    <source>
        <strain evidence="2">CBHHK002</strain>
    </source>
</reference>
<protein>
    <submittedName>
        <fullName evidence="2">Uncharacterized protein</fullName>
    </submittedName>
</protein>
<gene>
    <name evidence="2" type="ORF">DFH08DRAFT_814630</name>
</gene>
<accession>A0AAD7EJN6</accession>